<dbReference type="Gene3D" id="3.90.1150.10">
    <property type="entry name" value="Aspartate Aminotransferase, domain 1"/>
    <property type="match status" value="1"/>
</dbReference>
<sequence>VASSAENVLAVLAALEQELSAQGFRLEKGAGVAAADRALGEG</sequence>
<reference evidence="1" key="1">
    <citation type="journal article" date="2014" name="Front. Microbiol.">
        <title>High frequency of phylogenetically diverse reductive dehalogenase-homologous genes in deep subseafloor sedimentary metagenomes.</title>
        <authorList>
            <person name="Kawai M."/>
            <person name="Futagami T."/>
            <person name="Toyoda A."/>
            <person name="Takaki Y."/>
            <person name="Nishi S."/>
            <person name="Hori S."/>
            <person name="Arai W."/>
            <person name="Tsubouchi T."/>
            <person name="Morono Y."/>
            <person name="Uchiyama I."/>
            <person name="Ito T."/>
            <person name="Fujiyama A."/>
            <person name="Inagaki F."/>
            <person name="Takami H."/>
        </authorList>
    </citation>
    <scope>NUCLEOTIDE SEQUENCE</scope>
    <source>
        <strain evidence="1">Expedition CK06-06</strain>
    </source>
</reference>
<name>X0VXP3_9ZZZZ</name>
<proteinExistence type="predicted"/>
<comment type="caution">
    <text evidence="1">The sequence shown here is derived from an EMBL/GenBank/DDBJ whole genome shotgun (WGS) entry which is preliminary data.</text>
</comment>
<accession>X0VXP3</accession>
<dbReference type="InterPro" id="IPR015422">
    <property type="entry name" value="PyrdxlP-dep_Trfase_small"/>
</dbReference>
<evidence type="ECO:0000313" key="1">
    <source>
        <dbReference type="EMBL" id="GAG17208.1"/>
    </source>
</evidence>
<feature type="non-terminal residue" evidence="1">
    <location>
        <position position="1"/>
    </location>
</feature>
<dbReference type="AlphaFoldDB" id="X0VXP3"/>
<dbReference type="EMBL" id="BARS01037959">
    <property type="protein sequence ID" value="GAG17208.1"/>
    <property type="molecule type" value="Genomic_DNA"/>
</dbReference>
<gene>
    <name evidence="1" type="ORF">S01H1_58139</name>
</gene>
<protein>
    <submittedName>
        <fullName evidence="1">Uncharacterized protein</fullName>
    </submittedName>
</protein>
<organism evidence="1">
    <name type="scientific">marine sediment metagenome</name>
    <dbReference type="NCBI Taxonomy" id="412755"/>
    <lineage>
        <taxon>unclassified sequences</taxon>
        <taxon>metagenomes</taxon>
        <taxon>ecological metagenomes</taxon>
    </lineage>
</organism>